<dbReference type="OrthoDB" id="5389988at2"/>
<dbReference type="InterPro" id="IPR010144">
    <property type="entry name" value="CRISPR-assoc_prot_Csd1-typ"/>
</dbReference>
<dbReference type="AlphaFoldDB" id="A0A7V7QJN5"/>
<comment type="caution">
    <text evidence="1">The sequence shown here is derived from an EMBL/GenBank/DDBJ whole genome shotgun (WGS) entry which is preliminary data.</text>
</comment>
<evidence type="ECO:0000313" key="2">
    <source>
        <dbReference type="Proteomes" id="UP000461768"/>
    </source>
</evidence>
<organism evidence="1 2">
    <name type="scientific">Candidatus Galacturonatibacter soehngenii</name>
    <dbReference type="NCBI Taxonomy" id="2307010"/>
    <lineage>
        <taxon>Bacteria</taxon>
        <taxon>Bacillati</taxon>
        <taxon>Bacillota</taxon>
        <taxon>Clostridia</taxon>
        <taxon>Lachnospirales</taxon>
        <taxon>Lachnospiraceae</taxon>
        <taxon>Candidatus Galacturonatibacter</taxon>
    </lineage>
</organism>
<dbReference type="EMBL" id="WAGX01000005">
    <property type="protein sequence ID" value="KAB1437879.1"/>
    <property type="molecule type" value="Genomic_DNA"/>
</dbReference>
<reference evidence="1 2" key="1">
    <citation type="submission" date="2019-09" db="EMBL/GenBank/DDBJ databases">
        <authorList>
            <person name="Valk L.C."/>
        </authorList>
    </citation>
    <scope>NUCLEOTIDE SEQUENCE [LARGE SCALE GENOMIC DNA]</scope>
    <source>
        <strain evidence="1">GalUA</strain>
    </source>
</reference>
<sequence length="625" mass="72914">MGAMQILQETYKKARNYVGRKDFMDCVLLPIAHSTQNAQVEIVINLKGEWKSARKVEKIEAVTIIPVTKDSGSRASGIAPHPLMDKLCYVAGDFYRYDQKKKAEEYYQAYLEQLEKWIRYGSHNYVTAIYSYIKKRTMVKDLINEGVLVAGEDGRLDETIKIEGINQNDAFIRFRIQDEMVLGLGEVWKEQAVYDDYINFYLKQFKEVDLDYITGEYMPCSDKHPSKIRYSGDKAKLISANDSTGFTYRGRFTNKNEALSIGYVSSQEAHNALRWLIERQGYKKYGMCVVTWNPEDEELPDYLKYDTIDTIYGAQINQTADFAESYAKEVNRAIKGCFANLNNPLKQVVVMALDGATPGRLSVIYYQQIQGSEFLNHLIHWHTSCCWIMSYKKAFPAQPMAPMPEDIVKAAYGVERNELLYVEDKLIKITIERLIPCIVYGKKIPRDIVKAAFENACRAQAFNNLNRRKILEIACALIYKDYQDRNKNKKGECNSMSLNRENHNRDYLYGRLLAVAHKLEYDTYTKEEQGKRITNAERYRNMMIKRPNKTWLDIYKKLHSYEKKLNRKLQVMYQKEFQEIYDSFQEGDYTKKEKLGELVLLGYHCQLSELWKMKRENEDGGQKNE</sequence>
<evidence type="ECO:0000313" key="1">
    <source>
        <dbReference type="EMBL" id="KAB1437879.1"/>
    </source>
</evidence>
<reference evidence="1 2" key="2">
    <citation type="submission" date="2020-02" db="EMBL/GenBank/DDBJ databases">
        <title>Candidatus Galacturonibacter soehngenii shows hetero-acetogenic catabolism of galacturonic acid but lacks a canonical carbon monoxide dehydrogenase/acetyl-CoA synthase complex.</title>
        <authorList>
            <person name="Diender M."/>
            <person name="Stouten G.R."/>
            <person name="Petersen J.F."/>
            <person name="Nielsen P.H."/>
            <person name="Dueholm M.S."/>
            <person name="Pronk J.T."/>
            <person name="Van Loosdrecht M.C.M."/>
        </authorList>
    </citation>
    <scope>NUCLEOTIDE SEQUENCE [LARGE SCALE GENOMIC DNA]</scope>
    <source>
        <strain evidence="1">GalUA</strain>
    </source>
</reference>
<proteinExistence type="predicted"/>
<accession>A0A7V7QJN5</accession>
<gene>
    <name evidence="1" type="primary">cas8c</name>
    <name evidence="1" type="ORF">F7O84_09840</name>
</gene>
<dbReference type="RefSeq" id="WP_151144431.1">
    <property type="nucleotide sequence ID" value="NZ_WAGX01000005.1"/>
</dbReference>
<keyword evidence="2" id="KW-1185">Reference proteome</keyword>
<protein>
    <submittedName>
        <fullName evidence="1">Type I-C CRISPR-associated protein Cas8c/Csd1</fullName>
    </submittedName>
</protein>
<name>A0A7V7QJN5_9FIRM</name>
<dbReference type="Proteomes" id="UP000461768">
    <property type="component" value="Unassembled WGS sequence"/>
</dbReference>
<dbReference type="NCBIfam" id="TIGR01863">
    <property type="entry name" value="cas_Csd1"/>
    <property type="match status" value="1"/>
</dbReference>
<dbReference type="Pfam" id="PF09709">
    <property type="entry name" value="Cas_Csd1"/>
    <property type="match status" value="1"/>
</dbReference>